<dbReference type="SUPFAM" id="SSF109604">
    <property type="entry name" value="HD-domain/PDEase-like"/>
    <property type="match status" value="1"/>
</dbReference>
<feature type="transmembrane region" description="Helical" evidence="1">
    <location>
        <begin position="298"/>
        <end position="318"/>
    </location>
</feature>
<dbReference type="PROSITE" id="PS51831">
    <property type="entry name" value="HD"/>
    <property type="match status" value="1"/>
</dbReference>
<keyword evidence="1" id="KW-1133">Transmembrane helix</keyword>
<reference evidence="3 4" key="1">
    <citation type="submission" date="2019-05" db="EMBL/GenBank/DDBJ databases">
        <title>Tamlana fucoidanivorans sp. nov., isolated from the surface of algae collected from Fujian province in China.</title>
        <authorList>
            <person name="Li J."/>
        </authorList>
    </citation>
    <scope>NUCLEOTIDE SEQUENCE [LARGE SCALE GENOMIC DNA]</scope>
    <source>
        <strain evidence="3 4">CW2-9</strain>
    </source>
</reference>
<name>A0A5C4SND7_9FLAO</name>
<evidence type="ECO:0000313" key="3">
    <source>
        <dbReference type="EMBL" id="TNJ44922.1"/>
    </source>
</evidence>
<dbReference type="InterPro" id="IPR011624">
    <property type="entry name" value="Metal-dep_PHydrolase_7TM_extra"/>
</dbReference>
<evidence type="ECO:0000313" key="4">
    <source>
        <dbReference type="Proteomes" id="UP000308713"/>
    </source>
</evidence>
<dbReference type="OrthoDB" id="9806952at2"/>
<dbReference type="Gene3D" id="1.10.3210.10">
    <property type="entry name" value="Hypothetical protein af1432"/>
    <property type="match status" value="1"/>
</dbReference>
<dbReference type="RefSeq" id="WP_139696183.1">
    <property type="nucleotide sequence ID" value="NZ_CP074074.1"/>
</dbReference>
<sequence length="684" mass="78775">MKDFVNKLYRNHSLIYKGLLFVCTTFFIVYLFPKSGKFKYNFEQGKPWQSENLYAPFDFAVKKTDEEIKKEKQLIIDNATLYFDVDELILPKIVSDFDAHFDDSFPDSIPKKIKVKLEETGKALIEELYQFGVLDEKYDYKDDRVVEILKGREKISEGFYSDLVSQEAITLKINRVLLEHELSKFKTSFVALFYDLLHPNLTLNKAFTDKVIQEDLGKIAYTRGSIAKGTLIVSKGEVVEGDKYQSLKSLQSEYESQVWNKTNYNWVILAYTLLVSLALLMLLLFLRKYRFEVFEDNTKVTFIFFNISLVVFITTLVVNYNSKYIYIVPICILPLVFKAFFDARLGLFSHVLTVLLIGFIVPNSYEYMFLQIIAGIVTILTVSELYKRANLFISVGQITLIYIIAYFAFFVIHEGSVDTLKWETFIWFILCGLATLFVQPLIYVYEKLFGLVSDVSLLELSDTNTKLLKELANKAPGTFHHSLNVANLAEASANEIGANAMLVRVGALYHDIGKMKNPTFFTENQSTGINPHDELSSKESAKIIIDHVINGIEMSKKYNLPDRVIDFIRTHHGTSMVYYFYMKEKKSFPDLEIDKVDFCYPGPKPFSKETAILMMCDSIEAASKSLKEPTSTKIEAFVENIINKQIEEGQFLNANITFKEIQSIKKVLKHKLANIYHLRIEYPE</sequence>
<proteinExistence type="predicted"/>
<dbReference type="SMART" id="SM00471">
    <property type="entry name" value="HDc"/>
    <property type="match status" value="1"/>
</dbReference>
<dbReference type="AlphaFoldDB" id="A0A5C4SND7"/>
<dbReference type="NCBIfam" id="TIGR00277">
    <property type="entry name" value="HDIG"/>
    <property type="match status" value="1"/>
</dbReference>
<feature type="transmembrane region" description="Helical" evidence="1">
    <location>
        <begin position="391"/>
        <end position="412"/>
    </location>
</feature>
<comment type="caution">
    <text evidence="3">The sequence shown here is derived from an EMBL/GenBank/DDBJ whole genome shotgun (WGS) entry which is preliminary data.</text>
</comment>
<feature type="transmembrane region" description="Helical" evidence="1">
    <location>
        <begin position="367"/>
        <end position="386"/>
    </location>
</feature>
<dbReference type="Pfam" id="PF07698">
    <property type="entry name" value="7TM-7TMR_HD"/>
    <property type="match status" value="1"/>
</dbReference>
<feature type="transmembrane region" description="Helical" evidence="1">
    <location>
        <begin position="424"/>
        <end position="445"/>
    </location>
</feature>
<organism evidence="3 4">
    <name type="scientific">Allotamlana fucoidanivorans</name>
    <dbReference type="NCBI Taxonomy" id="2583814"/>
    <lineage>
        <taxon>Bacteria</taxon>
        <taxon>Pseudomonadati</taxon>
        <taxon>Bacteroidota</taxon>
        <taxon>Flavobacteriia</taxon>
        <taxon>Flavobacteriales</taxon>
        <taxon>Flavobacteriaceae</taxon>
        <taxon>Allotamlana</taxon>
    </lineage>
</organism>
<feature type="transmembrane region" description="Helical" evidence="1">
    <location>
        <begin position="14"/>
        <end position="32"/>
    </location>
</feature>
<feature type="transmembrane region" description="Helical" evidence="1">
    <location>
        <begin position="266"/>
        <end position="286"/>
    </location>
</feature>
<dbReference type="InterPro" id="IPR006675">
    <property type="entry name" value="HDIG_dom"/>
</dbReference>
<dbReference type="Pfam" id="PF07697">
    <property type="entry name" value="7TMR-HDED"/>
    <property type="match status" value="1"/>
</dbReference>
<keyword evidence="1" id="KW-0472">Membrane</keyword>
<feature type="transmembrane region" description="Helical" evidence="1">
    <location>
        <begin position="324"/>
        <end position="340"/>
    </location>
</feature>
<dbReference type="Pfam" id="PF01966">
    <property type="entry name" value="HD"/>
    <property type="match status" value="1"/>
</dbReference>
<dbReference type="InterPro" id="IPR003607">
    <property type="entry name" value="HD/PDEase_dom"/>
</dbReference>
<dbReference type="Proteomes" id="UP000308713">
    <property type="component" value="Unassembled WGS sequence"/>
</dbReference>
<feature type="domain" description="HD" evidence="2">
    <location>
        <begin position="478"/>
        <end position="622"/>
    </location>
</feature>
<dbReference type="CDD" id="cd00077">
    <property type="entry name" value="HDc"/>
    <property type="match status" value="1"/>
</dbReference>
<gene>
    <name evidence="3" type="ORF">FGF67_07105</name>
</gene>
<dbReference type="PANTHER" id="PTHR36442">
    <property type="entry name" value="CYCLIC-DI-AMP PHOSPHODIESTERASE PGPH"/>
    <property type="match status" value="1"/>
</dbReference>
<keyword evidence="4" id="KW-1185">Reference proteome</keyword>
<dbReference type="InterPro" id="IPR006674">
    <property type="entry name" value="HD_domain"/>
</dbReference>
<evidence type="ECO:0000259" key="2">
    <source>
        <dbReference type="PROSITE" id="PS51831"/>
    </source>
</evidence>
<protein>
    <submittedName>
        <fullName evidence="3">HDIG domain-containing protein</fullName>
    </submittedName>
</protein>
<accession>A0A5C4SND7</accession>
<evidence type="ECO:0000256" key="1">
    <source>
        <dbReference type="SAM" id="Phobius"/>
    </source>
</evidence>
<keyword evidence="1" id="KW-0812">Transmembrane</keyword>
<dbReference type="InterPro" id="IPR011621">
    <property type="entry name" value="Metal-dep_PHydrolase_7TM_intra"/>
</dbReference>
<dbReference type="EMBL" id="VDCS01000006">
    <property type="protein sequence ID" value="TNJ44922.1"/>
    <property type="molecule type" value="Genomic_DNA"/>
</dbReference>
<dbReference type="PANTHER" id="PTHR36442:SF1">
    <property type="entry name" value="CYCLIC-DI-AMP PHOSPHODIESTERASE PGPH"/>
    <property type="match status" value="1"/>
</dbReference>
<dbReference type="InterPro" id="IPR052722">
    <property type="entry name" value="PgpH_phosphodiesterase"/>
</dbReference>